<feature type="compositionally biased region" description="Basic and acidic residues" evidence="1">
    <location>
        <begin position="57"/>
        <end position="73"/>
    </location>
</feature>
<dbReference type="EMBL" id="JARKIE010000080">
    <property type="protein sequence ID" value="KAJ7688254.1"/>
    <property type="molecule type" value="Genomic_DNA"/>
</dbReference>
<feature type="region of interest" description="Disordered" evidence="1">
    <location>
        <begin position="27"/>
        <end position="73"/>
    </location>
</feature>
<evidence type="ECO:0000313" key="2">
    <source>
        <dbReference type="EMBL" id="KAJ7688254.1"/>
    </source>
</evidence>
<keyword evidence="3" id="KW-1185">Reference proteome</keyword>
<sequence>MEFPAPADHKAAALDTFNLAAAKYTIGSDSSDSESGSESDVSLALKKKKKSGTEGSQGKEAEPGKGTEAEAPLEHHRHSRFAACTFPSATRYLPFGFVIFKDPMAGIPYELLTYEQQCMHNVLRNKVLAEQIDTRMPPSPEAPPLPPFPCPRLRKLKAPVVLRHSVRFAEGPEIQEDGIELECPATSLSSVSQPDAPEDSEMDVEMSQSSVGEAFKRQLSTEWDDSTNGDGDGDGSRSGILLSPDIVMTPPANSVATGEPATINRTGTIIALIAAAMPIPTISVPPTNSVTAGDPAAINHMGTIILAIAATTPIPAISGTTLQCGVGHMGSTGARMVDRSMSPSRLLGHEGRKRGASCDESRRICQGLVGWSDSLQLDWRVKDSDGMWEVGKSYEGEWDDDKLLRWGPNRTLSVVASLYFWVVPLKDIRATQRMGGCRGRRCMGSRGPRVFP</sequence>
<dbReference type="AlphaFoldDB" id="A0AAD7DCQ5"/>
<comment type="caution">
    <text evidence="2">The sequence shown here is derived from an EMBL/GenBank/DDBJ whole genome shotgun (WGS) entry which is preliminary data.</text>
</comment>
<evidence type="ECO:0000313" key="3">
    <source>
        <dbReference type="Proteomes" id="UP001221757"/>
    </source>
</evidence>
<accession>A0AAD7DCQ5</accession>
<feature type="region of interest" description="Disordered" evidence="1">
    <location>
        <begin position="187"/>
        <end position="241"/>
    </location>
</feature>
<evidence type="ECO:0000256" key="1">
    <source>
        <dbReference type="SAM" id="MobiDB-lite"/>
    </source>
</evidence>
<gene>
    <name evidence="2" type="ORF">B0H17DRAFT_1135711</name>
</gene>
<protein>
    <submittedName>
        <fullName evidence="2">Uncharacterized protein</fullName>
    </submittedName>
</protein>
<organism evidence="2 3">
    <name type="scientific">Mycena rosella</name>
    <name type="common">Pink bonnet</name>
    <name type="synonym">Agaricus rosellus</name>
    <dbReference type="NCBI Taxonomy" id="1033263"/>
    <lineage>
        <taxon>Eukaryota</taxon>
        <taxon>Fungi</taxon>
        <taxon>Dikarya</taxon>
        <taxon>Basidiomycota</taxon>
        <taxon>Agaricomycotina</taxon>
        <taxon>Agaricomycetes</taxon>
        <taxon>Agaricomycetidae</taxon>
        <taxon>Agaricales</taxon>
        <taxon>Marasmiineae</taxon>
        <taxon>Mycenaceae</taxon>
        <taxon>Mycena</taxon>
    </lineage>
</organism>
<name>A0AAD7DCQ5_MYCRO</name>
<feature type="compositionally biased region" description="Acidic residues" evidence="1">
    <location>
        <begin position="222"/>
        <end position="233"/>
    </location>
</feature>
<reference evidence="2" key="1">
    <citation type="submission" date="2023-03" db="EMBL/GenBank/DDBJ databases">
        <title>Massive genome expansion in bonnet fungi (Mycena s.s.) driven by repeated elements and novel gene families across ecological guilds.</title>
        <authorList>
            <consortium name="Lawrence Berkeley National Laboratory"/>
            <person name="Harder C.B."/>
            <person name="Miyauchi S."/>
            <person name="Viragh M."/>
            <person name="Kuo A."/>
            <person name="Thoen E."/>
            <person name="Andreopoulos B."/>
            <person name="Lu D."/>
            <person name="Skrede I."/>
            <person name="Drula E."/>
            <person name="Henrissat B."/>
            <person name="Morin E."/>
            <person name="Kohler A."/>
            <person name="Barry K."/>
            <person name="LaButti K."/>
            <person name="Morin E."/>
            <person name="Salamov A."/>
            <person name="Lipzen A."/>
            <person name="Mereny Z."/>
            <person name="Hegedus B."/>
            <person name="Baldrian P."/>
            <person name="Stursova M."/>
            <person name="Weitz H."/>
            <person name="Taylor A."/>
            <person name="Grigoriev I.V."/>
            <person name="Nagy L.G."/>
            <person name="Martin F."/>
            <person name="Kauserud H."/>
        </authorList>
    </citation>
    <scope>NUCLEOTIDE SEQUENCE</scope>
    <source>
        <strain evidence="2">CBHHK067</strain>
    </source>
</reference>
<proteinExistence type="predicted"/>
<dbReference type="Proteomes" id="UP001221757">
    <property type="component" value="Unassembled WGS sequence"/>
</dbReference>